<evidence type="ECO:0000259" key="4">
    <source>
        <dbReference type="Pfam" id="PF00535"/>
    </source>
</evidence>
<dbReference type="PANTHER" id="PTHR43179">
    <property type="entry name" value="RHAMNOSYLTRANSFERASE WBBL"/>
    <property type="match status" value="1"/>
</dbReference>
<comment type="similarity">
    <text evidence="1">Belongs to the glycosyltransferase 2 family.</text>
</comment>
<organism evidence="5 6">
    <name type="scientific">Sphingobium xenophagum</name>
    <dbReference type="NCBI Taxonomy" id="121428"/>
    <lineage>
        <taxon>Bacteria</taxon>
        <taxon>Pseudomonadati</taxon>
        <taxon>Pseudomonadota</taxon>
        <taxon>Alphaproteobacteria</taxon>
        <taxon>Sphingomonadales</taxon>
        <taxon>Sphingomonadaceae</taxon>
        <taxon>Sphingobium</taxon>
    </lineage>
</organism>
<sequence>MTMSVLTIVKNRPGHLAQLIEGLGRCEALPDELVIVDMGSDPPVAVEATDFPVHIVRLDQPGLPLAAARNAAAHAARGDMLLFLDVDCIPMRGLTAAMARALTEQDALICAEALYLGPKDARGAWDEAALMQCAKPHPVRPFPAAGMREEHNAGLFWSLIFGIRRERFVELGGFDEAFTGYGAEDTDFGFRAREAALPLLFLGGTGAFHQYHDVIDPPLQHLADIVRNARLFRHKWGIWPMEGWLAAFEKAGLIAREGDAISLVRMPTLAEVDAARIISSD</sequence>
<proteinExistence type="inferred from homology"/>
<keyword evidence="6" id="KW-1185">Reference proteome</keyword>
<dbReference type="Pfam" id="PF00535">
    <property type="entry name" value="Glycos_transf_2"/>
    <property type="match status" value="1"/>
</dbReference>
<keyword evidence="3" id="KW-0808">Transferase</keyword>
<gene>
    <name evidence="5" type="ORF">J2W40_003832</name>
</gene>
<evidence type="ECO:0000256" key="3">
    <source>
        <dbReference type="ARBA" id="ARBA00022679"/>
    </source>
</evidence>
<reference evidence="5 6" key="1">
    <citation type="submission" date="2023-07" db="EMBL/GenBank/DDBJ databases">
        <title>Sorghum-associated microbial communities from plants grown in Nebraska, USA.</title>
        <authorList>
            <person name="Schachtman D."/>
        </authorList>
    </citation>
    <scope>NUCLEOTIDE SEQUENCE [LARGE SCALE GENOMIC DNA]</scope>
    <source>
        <strain evidence="5 6">4256</strain>
    </source>
</reference>
<dbReference type="Gene3D" id="3.90.550.10">
    <property type="entry name" value="Spore Coat Polysaccharide Biosynthesis Protein SpsA, Chain A"/>
    <property type="match status" value="1"/>
</dbReference>
<dbReference type="Proteomes" id="UP001267638">
    <property type="component" value="Unassembled WGS sequence"/>
</dbReference>
<comment type="caution">
    <text evidence="5">The sequence shown here is derived from an EMBL/GenBank/DDBJ whole genome shotgun (WGS) entry which is preliminary data.</text>
</comment>
<dbReference type="EMBL" id="JAVDWV010000025">
    <property type="protein sequence ID" value="MDR7156985.1"/>
    <property type="molecule type" value="Genomic_DNA"/>
</dbReference>
<keyword evidence="2" id="KW-0328">Glycosyltransferase</keyword>
<evidence type="ECO:0000256" key="2">
    <source>
        <dbReference type="ARBA" id="ARBA00022676"/>
    </source>
</evidence>
<dbReference type="PANTHER" id="PTHR43179:SF12">
    <property type="entry name" value="GALACTOFURANOSYLTRANSFERASE GLFT2"/>
    <property type="match status" value="1"/>
</dbReference>
<dbReference type="RefSeq" id="WP_310227519.1">
    <property type="nucleotide sequence ID" value="NZ_JAVDWV010000025.1"/>
</dbReference>
<name>A0ABU1X5X7_SPHXE</name>
<evidence type="ECO:0000313" key="5">
    <source>
        <dbReference type="EMBL" id="MDR7156985.1"/>
    </source>
</evidence>
<accession>A0ABU1X5X7</accession>
<protein>
    <submittedName>
        <fullName evidence="5">GT2 family glycosyltransferase</fullName>
    </submittedName>
</protein>
<evidence type="ECO:0000313" key="6">
    <source>
        <dbReference type="Proteomes" id="UP001267638"/>
    </source>
</evidence>
<dbReference type="InterPro" id="IPR029044">
    <property type="entry name" value="Nucleotide-diphossugar_trans"/>
</dbReference>
<dbReference type="SUPFAM" id="SSF53448">
    <property type="entry name" value="Nucleotide-diphospho-sugar transferases"/>
    <property type="match status" value="1"/>
</dbReference>
<feature type="domain" description="Glycosyltransferase 2-like" evidence="4">
    <location>
        <begin position="4"/>
        <end position="164"/>
    </location>
</feature>
<evidence type="ECO:0000256" key="1">
    <source>
        <dbReference type="ARBA" id="ARBA00006739"/>
    </source>
</evidence>
<dbReference type="InterPro" id="IPR001173">
    <property type="entry name" value="Glyco_trans_2-like"/>
</dbReference>